<dbReference type="CDD" id="cd12153">
    <property type="entry name" value="F1-ATPase_epsilon"/>
    <property type="match status" value="1"/>
</dbReference>
<dbReference type="Gene3D" id="1.10.1620.20">
    <property type="entry name" value="ATP synthase, F1 complex, epsilon subunit superfamily, mitochondrial"/>
    <property type="match status" value="1"/>
</dbReference>
<comment type="caution">
    <text evidence="2">The sequence shown here is derived from an EMBL/GenBank/DDBJ whole genome shotgun (WGS) entry which is preliminary data.</text>
</comment>
<evidence type="ECO:0000313" key="2">
    <source>
        <dbReference type="EMBL" id="KYQ89484.1"/>
    </source>
</evidence>
<dbReference type="OMA" id="MAGQYWR"/>
<protein>
    <submittedName>
        <fullName evidence="2">ATP synthase epsilon chain</fullName>
    </submittedName>
</protein>
<dbReference type="AlphaFoldDB" id="A0A151Z6S1"/>
<keyword evidence="3" id="KW-1185">Reference proteome</keyword>
<proteinExistence type="inferred from homology"/>
<comment type="similarity">
    <text evidence="1">Belongs to the eukaryotic ATPase epsilon family.</text>
</comment>
<accession>A0A151Z6S1</accession>
<dbReference type="FunCoup" id="A0A151Z6S1">
    <property type="interactions" value="56"/>
</dbReference>
<dbReference type="PANTHER" id="PTHR12448:SF0">
    <property type="entry name" value="ATP SYNTHASE SUBUNIT EPSILON, MITOCHONDRIAL"/>
    <property type="match status" value="1"/>
</dbReference>
<reference evidence="2 3" key="1">
    <citation type="submission" date="2015-12" db="EMBL/GenBank/DDBJ databases">
        <title>Dictyostelia acquired genes for synthesis and detection of signals that induce cell-type specialization by lateral gene transfer from prokaryotes.</title>
        <authorList>
            <person name="Gloeckner G."/>
            <person name="Schaap P."/>
        </authorList>
    </citation>
    <scope>NUCLEOTIDE SEQUENCE [LARGE SCALE GENOMIC DNA]</scope>
    <source>
        <strain evidence="2 3">TK</strain>
    </source>
</reference>
<evidence type="ECO:0000313" key="3">
    <source>
        <dbReference type="Proteomes" id="UP000076078"/>
    </source>
</evidence>
<dbReference type="OrthoDB" id="269124at2759"/>
<dbReference type="PANTHER" id="PTHR12448">
    <property type="entry name" value="ATP SYNTHASE EPSILON CHAIN, MITOCHONDRIAL"/>
    <property type="match status" value="1"/>
</dbReference>
<name>A0A151Z6S1_TIELA</name>
<dbReference type="GO" id="GO:0045259">
    <property type="term" value="C:proton-transporting ATP synthase complex"/>
    <property type="evidence" value="ECO:0007669"/>
    <property type="project" value="InterPro"/>
</dbReference>
<dbReference type="GO" id="GO:0005743">
    <property type="term" value="C:mitochondrial inner membrane"/>
    <property type="evidence" value="ECO:0007669"/>
    <property type="project" value="InterPro"/>
</dbReference>
<dbReference type="GO" id="GO:0046933">
    <property type="term" value="F:proton-transporting ATP synthase activity, rotational mechanism"/>
    <property type="evidence" value="ECO:0007669"/>
    <property type="project" value="InterPro"/>
</dbReference>
<dbReference type="GO" id="GO:0042776">
    <property type="term" value="P:proton motive force-driven mitochondrial ATP synthesis"/>
    <property type="evidence" value="ECO:0007669"/>
    <property type="project" value="TreeGrafter"/>
</dbReference>
<dbReference type="InterPro" id="IPR036742">
    <property type="entry name" value="ATP_synth_F1_esu_sf_mt"/>
</dbReference>
<dbReference type="InterPro" id="IPR006721">
    <property type="entry name" value="ATP_synth_F1_esu_mt"/>
</dbReference>
<gene>
    <name evidence="2" type="ORF">DLAC_10159</name>
</gene>
<dbReference type="Proteomes" id="UP000076078">
    <property type="component" value="Unassembled WGS sequence"/>
</dbReference>
<dbReference type="STRING" id="361077.A0A151Z6S1"/>
<organism evidence="2 3">
    <name type="scientific">Tieghemostelium lacteum</name>
    <name type="common">Slime mold</name>
    <name type="synonym">Dictyostelium lacteum</name>
    <dbReference type="NCBI Taxonomy" id="361077"/>
    <lineage>
        <taxon>Eukaryota</taxon>
        <taxon>Amoebozoa</taxon>
        <taxon>Evosea</taxon>
        <taxon>Eumycetozoa</taxon>
        <taxon>Dictyostelia</taxon>
        <taxon>Dictyosteliales</taxon>
        <taxon>Raperosteliaceae</taxon>
        <taxon>Tieghemostelium</taxon>
    </lineage>
</organism>
<dbReference type="InParanoid" id="A0A151Z6S1"/>
<dbReference type="EMBL" id="LODT01000041">
    <property type="protein sequence ID" value="KYQ89484.1"/>
    <property type="molecule type" value="Genomic_DNA"/>
</dbReference>
<dbReference type="SUPFAM" id="SSF48690">
    <property type="entry name" value="Epsilon subunit of mitochondrial F1F0-ATP synthase"/>
    <property type="match status" value="1"/>
</dbReference>
<dbReference type="Pfam" id="PF04627">
    <property type="entry name" value="ATP-synt_Eps"/>
    <property type="match status" value="1"/>
</dbReference>
<evidence type="ECO:0000256" key="1">
    <source>
        <dbReference type="ARBA" id="ARBA00009502"/>
    </source>
</evidence>
<sequence length="73" mass="8155">MAGQYWRVAGLTYLQYANICGSIVRGALKEPFRSANKNREAFSSSITNYANGKELNIKQISNKTIKDLSTPQK</sequence>